<protein>
    <recommendedName>
        <fullName evidence="11">Glutathione hydrolase proenzyme</fullName>
        <ecNumber evidence="11">2.3.2.2</ecNumber>
        <ecNumber evidence="11">3.4.19.13</ecNumber>
    </recommendedName>
    <component>
        <recommendedName>
            <fullName evidence="11">Glutathione hydrolase large chain</fullName>
        </recommendedName>
    </component>
    <component>
        <recommendedName>
            <fullName evidence="11">Glutathione hydrolase small chain</fullName>
        </recommendedName>
    </component>
</protein>
<dbReference type="GO" id="GO:0036374">
    <property type="term" value="F:glutathione hydrolase activity"/>
    <property type="evidence" value="ECO:0007669"/>
    <property type="project" value="UniProtKB-UniRule"/>
</dbReference>
<keyword evidence="13" id="KW-0732">Signal</keyword>
<evidence type="ECO:0000313" key="15">
    <source>
        <dbReference type="Proteomes" id="UP000297737"/>
    </source>
</evidence>
<comment type="catalytic activity">
    <reaction evidence="1 11">
        <text>an S-substituted glutathione + H2O = an S-substituted L-cysteinylglycine + L-glutamate</text>
        <dbReference type="Rhea" id="RHEA:59468"/>
        <dbReference type="ChEBI" id="CHEBI:15377"/>
        <dbReference type="ChEBI" id="CHEBI:29985"/>
        <dbReference type="ChEBI" id="CHEBI:90779"/>
        <dbReference type="ChEBI" id="CHEBI:143103"/>
        <dbReference type="EC" id="3.4.19.13"/>
    </reaction>
</comment>
<evidence type="ECO:0000256" key="7">
    <source>
        <dbReference type="ARBA" id="ARBA00023315"/>
    </source>
</evidence>
<dbReference type="InterPro" id="IPR043138">
    <property type="entry name" value="GGT_lsub"/>
</dbReference>
<feature type="compositionally biased region" description="Polar residues" evidence="12">
    <location>
        <begin position="383"/>
        <end position="392"/>
    </location>
</feature>
<dbReference type="NCBIfam" id="TIGR00066">
    <property type="entry name" value="g_glut_trans"/>
    <property type="match status" value="1"/>
</dbReference>
<dbReference type="PANTHER" id="PTHR43199:SF1">
    <property type="entry name" value="GLUTATHIONE HYDROLASE PROENZYME"/>
    <property type="match status" value="1"/>
</dbReference>
<evidence type="ECO:0000256" key="2">
    <source>
        <dbReference type="ARBA" id="ARBA00001089"/>
    </source>
</evidence>
<dbReference type="Gene3D" id="3.60.20.40">
    <property type="match status" value="1"/>
</dbReference>
<dbReference type="PRINTS" id="PR01210">
    <property type="entry name" value="GGTRANSPTASE"/>
</dbReference>
<keyword evidence="7 11" id="KW-0012">Acyltransferase</keyword>
<feature type="chain" id="PRO_5021321721" description="Glutathione hydrolase proenzyme" evidence="13">
    <location>
        <begin position="22"/>
        <end position="575"/>
    </location>
</feature>
<evidence type="ECO:0000256" key="13">
    <source>
        <dbReference type="SAM" id="SignalP"/>
    </source>
</evidence>
<evidence type="ECO:0000256" key="8">
    <source>
        <dbReference type="ARBA" id="ARBA00047417"/>
    </source>
</evidence>
<dbReference type="SUPFAM" id="SSF56235">
    <property type="entry name" value="N-terminal nucleophile aminohydrolases (Ntn hydrolases)"/>
    <property type="match status" value="1"/>
</dbReference>
<gene>
    <name evidence="14" type="primary">ggt</name>
    <name evidence="14" type="ORF">EUV02_12210</name>
</gene>
<evidence type="ECO:0000256" key="10">
    <source>
        <dbReference type="PIRSR" id="PIRSR600101-2"/>
    </source>
</evidence>
<evidence type="ECO:0000313" key="14">
    <source>
        <dbReference type="EMBL" id="TFU01072.1"/>
    </source>
</evidence>
<name>A0A4Y9EJX4_9SPHN</name>
<accession>A0A4Y9EJX4</accession>
<dbReference type="Gene3D" id="1.10.246.130">
    <property type="match status" value="1"/>
</dbReference>
<comment type="pathway">
    <text evidence="11">Sulfur metabolism; glutathione metabolism.</text>
</comment>
<feature type="binding site" evidence="10">
    <location>
        <begin position="455"/>
        <end position="456"/>
    </location>
    <ligand>
        <name>L-glutamate</name>
        <dbReference type="ChEBI" id="CHEBI:29985"/>
    </ligand>
</feature>
<dbReference type="GO" id="GO:0103068">
    <property type="term" value="F:leukotriene C4 gamma-glutamyl transferase activity"/>
    <property type="evidence" value="ECO:0007669"/>
    <property type="project" value="UniProtKB-EC"/>
</dbReference>
<keyword evidence="15" id="KW-1185">Reference proteome</keyword>
<feature type="binding site" evidence="10">
    <location>
        <position position="478"/>
    </location>
    <ligand>
        <name>L-glutamate</name>
        <dbReference type="ChEBI" id="CHEBI:29985"/>
    </ligand>
</feature>
<comment type="similarity">
    <text evidence="3 11">Belongs to the gamma-glutamyltransferase family.</text>
</comment>
<keyword evidence="5 11" id="KW-0378">Hydrolase</keyword>
<feature type="signal peptide" evidence="13">
    <location>
        <begin position="1"/>
        <end position="21"/>
    </location>
</feature>
<comment type="subunit">
    <text evidence="11">This enzyme consists of two polypeptide chains, which are synthesized in precursor form from a single polypeptide.</text>
</comment>
<evidence type="ECO:0000256" key="1">
    <source>
        <dbReference type="ARBA" id="ARBA00001049"/>
    </source>
</evidence>
<dbReference type="EMBL" id="SIHO01000003">
    <property type="protein sequence ID" value="TFU01072.1"/>
    <property type="molecule type" value="Genomic_DNA"/>
</dbReference>
<keyword evidence="4 11" id="KW-0808">Transferase</keyword>
<evidence type="ECO:0000256" key="12">
    <source>
        <dbReference type="SAM" id="MobiDB-lite"/>
    </source>
</evidence>
<dbReference type="EC" id="3.4.19.13" evidence="11"/>
<comment type="caution">
    <text evidence="14">The sequence shown here is derived from an EMBL/GenBank/DDBJ whole genome shotgun (WGS) entry which is preliminary data.</text>
</comment>
<reference evidence="14 15" key="1">
    <citation type="submission" date="2019-02" db="EMBL/GenBank/DDBJ databases">
        <title>Polymorphobacter sp. isolated from the lake at the Tibet of China.</title>
        <authorList>
            <person name="Li A."/>
        </authorList>
    </citation>
    <scope>NUCLEOTIDE SEQUENCE [LARGE SCALE GENOMIC DNA]</scope>
    <source>
        <strain evidence="14 15">DJ1R-1</strain>
    </source>
</reference>
<feature type="region of interest" description="Disordered" evidence="12">
    <location>
        <begin position="370"/>
        <end position="392"/>
    </location>
</feature>
<dbReference type="InterPro" id="IPR043137">
    <property type="entry name" value="GGT_ssub_C"/>
</dbReference>
<feature type="active site" description="Nucleophile" evidence="9">
    <location>
        <position position="391"/>
    </location>
</feature>
<keyword evidence="6 11" id="KW-0865">Zymogen</keyword>
<evidence type="ECO:0000256" key="11">
    <source>
        <dbReference type="RuleBase" id="RU368036"/>
    </source>
</evidence>
<dbReference type="OrthoDB" id="9781342at2"/>
<dbReference type="GO" id="GO:0006751">
    <property type="term" value="P:glutathione catabolic process"/>
    <property type="evidence" value="ECO:0007669"/>
    <property type="project" value="UniProtKB-UniRule"/>
</dbReference>
<comment type="catalytic activity">
    <reaction evidence="2 11">
        <text>glutathione + H2O = L-cysteinylglycine + L-glutamate</text>
        <dbReference type="Rhea" id="RHEA:28807"/>
        <dbReference type="ChEBI" id="CHEBI:15377"/>
        <dbReference type="ChEBI" id="CHEBI:29985"/>
        <dbReference type="ChEBI" id="CHEBI:57925"/>
        <dbReference type="ChEBI" id="CHEBI:61694"/>
        <dbReference type="EC" id="3.4.19.13"/>
    </reaction>
</comment>
<dbReference type="InterPro" id="IPR000101">
    <property type="entry name" value="GGT_peptidase"/>
</dbReference>
<dbReference type="InterPro" id="IPR051792">
    <property type="entry name" value="GGT_bact"/>
</dbReference>
<evidence type="ECO:0000256" key="4">
    <source>
        <dbReference type="ARBA" id="ARBA00022679"/>
    </source>
</evidence>
<dbReference type="InterPro" id="IPR029055">
    <property type="entry name" value="Ntn_hydrolases_N"/>
</dbReference>
<dbReference type="RefSeq" id="WP_135246576.1">
    <property type="nucleotide sequence ID" value="NZ_SIHO01000003.1"/>
</dbReference>
<dbReference type="GO" id="GO:0006750">
    <property type="term" value="P:glutathione biosynthetic process"/>
    <property type="evidence" value="ECO:0007669"/>
    <property type="project" value="UniProtKB-KW"/>
</dbReference>
<feature type="binding site" evidence="10">
    <location>
        <position position="103"/>
    </location>
    <ligand>
        <name>L-glutamate</name>
        <dbReference type="ChEBI" id="CHEBI:29985"/>
    </ligand>
</feature>
<dbReference type="Pfam" id="PF01019">
    <property type="entry name" value="G_glu_transpept"/>
    <property type="match status" value="1"/>
</dbReference>
<dbReference type="AlphaFoldDB" id="A0A4Y9EJX4"/>
<organism evidence="14 15">
    <name type="scientific">Glacieibacterium arshaanense</name>
    <dbReference type="NCBI Taxonomy" id="2511025"/>
    <lineage>
        <taxon>Bacteria</taxon>
        <taxon>Pseudomonadati</taxon>
        <taxon>Pseudomonadota</taxon>
        <taxon>Alphaproteobacteria</taxon>
        <taxon>Sphingomonadales</taxon>
        <taxon>Sphingosinicellaceae</taxon>
        <taxon>Glacieibacterium</taxon>
    </lineage>
</organism>
<dbReference type="UniPathway" id="UPA00204"/>
<evidence type="ECO:0000256" key="3">
    <source>
        <dbReference type="ARBA" id="ARBA00009381"/>
    </source>
</evidence>
<dbReference type="Proteomes" id="UP000297737">
    <property type="component" value="Unassembled WGS sequence"/>
</dbReference>
<evidence type="ECO:0000256" key="5">
    <source>
        <dbReference type="ARBA" id="ARBA00022801"/>
    </source>
</evidence>
<dbReference type="EC" id="2.3.2.2" evidence="11"/>
<comment type="catalytic activity">
    <reaction evidence="8 11">
        <text>an N-terminal (5-L-glutamyl)-[peptide] + an alpha-amino acid = 5-L-glutamyl amino acid + an N-terminal L-alpha-aminoacyl-[peptide]</text>
        <dbReference type="Rhea" id="RHEA:23904"/>
        <dbReference type="Rhea" id="RHEA-COMP:9780"/>
        <dbReference type="Rhea" id="RHEA-COMP:9795"/>
        <dbReference type="ChEBI" id="CHEBI:77644"/>
        <dbReference type="ChEBI" id="CHEBI:78597"/>
        <dbReference type="ChEBI" id="CHEBI:78599"/>
        <dbReference type="ChEBI" id="CHEBI:78608"/>
        <dbReference type="EC" id="2.3.2.2"/>
    </reaction>
</comment>
<dbReference type="PANTHER" id="PTHR43199">
    <property type="entry name" value="GLUTATHIONE HYDROLASE"/>
    <property type="match status" value="1"/>
</dbReference>
<proteinExistence type="inferred from homology"/>
<dbReference type="PROSITE" id="PS51257">
    <property type="entry name" value="PROKAR_LIPOPROTEIN"/>
    <property type="match status" value="1"/>
</dbReference>
<evidence type="ECO:0000256" key="6">
    <source>
        <dbReference type="ARBA" id="ARBA00023145"/>
    </source>
</evidence>
<comment type="PTM">
    <text evidence="11">Cleaved by autocatalysis into a large and a small subunit.</text>
</comment>
<keyword evidence="11" id="KW-0317">Glutathione biosynthesis</keyword>
<sequence length="575" mass="58085">MKGPILLAALLLSACATTPVAPPASTSAATPVAGVSTAMVSAADYRAAEAGVAMLRAGGSAFDASAATLLALSVVEPQSSGIGGGGLLVYQPASGGVLSFDGRETAPASATPTMFLGADGKPLAGGVAKPGGKSVGVPGNIAMLAMAHAKLGTLPWAKLFEPAIALARGGFVMSPRMAAGVAAQAKNLARTREGAALYLLPDGSPKPVGSRIVNEPLARTLEAIAAAGPKAFYTGPNADALVAAVTTSTMNPSGMTRADVAGYTAKARPAVCGKYRSYKICSMGPPSSGGIAVIQILGQLQRFDLAALGADNPVAWHLLAESERLAFADRAAFVGDPDFVQVPTAGLIDAGYIRSRGNLISATGTMATVSAGRPRGAPPRKAGTSNEVPSTSHFSAVDARGNVASLTSTVEGSFGSGLISGGFVLNNELTDFDFIPVVDGVPVANRVEPGKRPRSSMTPTIVYDDKGHVLLSIGAAGGPTIPAQVAKSIIAVLDWKRPVQDAIALPVMMVFDNRLIIESSPQGAPLAAMIPQLKALGHSEITVTSLPYKANGIERVAGGWRGGADPRSEGVALGL</sequence>
<feature type="binding site" evidence="10">
    <location>
        <position position="431"/>
    </location>
    <ligand>
        <name>L-glutamate</name>
        <dbReference type="ChEBI" id="CHEBI:29985"/>
    </ligand>
</feature>
<evidence type="ECO:0000256" key="9">
    <source>
        <dbReference type="PIRSR" id="PIRSR600101-1"/>
    </source>
</evidence>